<evidence type="ECO:0000256" key="5">
    <source>
        <dbReference type="ARBA" id="ARBA00022989"/>
    </source>
</evidence>
<feature type="transmembrane region" description="Helical" evidence="7">
    <location>
        <begin position="268"/>
        <end position="290"/>
    </location>
</feature>
<dbReference type="NCBIfam" id="TIGR00803">
    <property type="entry name" value="nst"/>
    <property type="match status" value="1"/>
</dbReference>
<feature type="transmembrane region" description="Helical" evidence="7">
    <location>
        <begin position="79"/>
        <end position="100"/>
    </location>
</feature>
<feature type="transmembrane region" description="Helical" evidence="7">
    <location>
        <begin position="231"/>
        <end position="248"/>
    </location>
</feature>
<keyword evidence="4 7" id="KW-0812">Transmembrane</keyword>
<protein>
    <recommendedName>
        <fullName evidence="7">GDP-mannose transporter</fullName>
        <shortName evidence="7">GMT</shortName>
    </recommendedName>
</protein>
<sequence>MSNPEKGDHVISIPDDAYDGRDAKPPDKAAFGLLASDYNGASTTTRQIENSTALSIVAYCLSSISMTVVNKYVVSGSSWNLTFFYLAVQAIVSTTAIIFAKRLRMIRNLAPINYTKAKQSLQFPSVPVYTIFKNLTTIVIAYGEVLLFGGKVTPLAFLSFCLMVLSSIVAAWADIQSAANASFSKGVSSLSSNLEVGYTWMGINIVCSAAYLLSMRKIIKKMNFSDWDTMFYNNLLTIPVLLSCSLMVEDWSVANLAKNFPESSRHSIIAGMIYSGLGAITISYSSAWCIRVTSSTTYSMVGALNKLPVALSGLVFFSAPVTVGSVSAIAIGFVSGIVYSWARMK</sequence>
<proteinExistence type="inferred from homology"/>
<comment type="similarity">
    <text evidence="2 7">Belongs to the TPT transporter family. SLC35D subfamily.</text>
</comment>
<keyword evidence="7" id="KW-0256">Endoplasmic reticulum</keyword>
<reference evidence="9" key="1">
    <citation type="submission" date="2022-08" db="EMBL/GenBank/DDBJ databases">
        <authorList>
            <person name="Giroux E."/>
            <person name="Giroux E."/>
        </authorList>
    </citation>
    <scope>NUCLEOTIDE SEQUENCE</scope>
    <source>
        <strain evidence="9">H1091258</strain>
    </source>
</reference>
<evidence type="ECO:0000256" key="8">
    <source>
        <dbReference type="SAM" id="MobiDB-lite"/>
    </source>
</evidence>
<keyword evidence="7" id="KW-0762">Sugar transport</keyword>
<accession>A0A9W4W4X3</accession>
<comment type="caution">
    <text evidence="9">The sequence shown here is derived from an EMBL/GenBank/DDBJ whole genome shotgun (WGS) entry which is preliminary data.</text>
</comment>
<evidence type="ECO:0000256" key="4">
    <source>
        <dbReference type="ARBA" id="ARBA00022692"/>
    </source>
</evidence>
<evidence type="ECO:0000256" key="3">
    <source>
        <dbReference type="ARBA" id="ARBA00011182"/>
    </source>
</evidence>
<gene>
    <name evidence="9" type="ORF">CGXH109_LOCUS21892</name>
</gene>
<comment type="subcellular location">
    <subcellularLocation>
        <location evidence="7">Golgi apparatus membrane</location>
        <topology evidence="7">Multi-pass membrane protein</topology>
    </subcellularLocation>
    <subcellularLocation>
        <location evidence="7">Cytoplasmic vesicle membrane</location>
        <topology evidence="7">Multi-pass membrane protein</topology>
    </subcellularLocation>
    <subcellularLocation>
        <location evidence="7">Endoplasmic reticulum membrane</location>
        <topology evidence="7">Multi-pass membrane protein</topology>
    </subcellularLocation>
</comment>
<dbReference type="AlphaFoldDB" id="A0A9W4W4X3"/>
<evidence type="ECO:0000313" key="10">
    <source>
        <dbReference type="Proteomes" id="UP001152533"/>
    </source>
</evidence>
<keyword evidence="7" id="KW-0968">Cytoplasmic vesicle</keyword>
<dbReference type="InterPro" id="IPR050186">
    <property type="entry name" value="TPT_transporter"/>
</dbReference>
<evidence type="ECO:0000256" key="2">
    <source>
        <dbReference type="ARBA" id="ARBA00010425"/>
    </source>
</evidence>
<evidence type="ECO:0000256" key="7">
    <source>
        <dbReference type="RuleBase" id="RU367097"/>
    </source>
</evidence>
<keyword evidence="10" id="KW-1185">Reference proteome</keyword>
<comment type="function">
    <text evidence="1 7">Involved in the import of GDP-mannose from the cytoplasm into the Golgi lumen.</text>
</comment>
<evidence type="ECO:0000256" key="1">
    <source>
        <dbReference type="ARBA" id="ARBA00003420"/>
    </source>
</evidence>
<organism evidence="9 10">
    <name type="scientific">Colletotrichum noveboracense</name>
    <dbReference type="NCBI Taxonomy" id="2664923"/>
    <lineage>
        <taxon>Eukaryota</taxon>
        <taxon>Fungi</taxon>
        <taxon>Dikarya</taxon>
        <taxon>Ascomycota</taxon>
        <taxon>Pezizomycotina</taxon>
        <taxon>Sordariomycetes</taxon>
        <taxon>Hypocreomycetidae</taxon>
        <taxon>Glomerellales</taxon>
        <taxon>Glomerellaceae</taxon>
        <taxon>Colletotrichum</taxon>
        <taxon>Colletotrichum gloeosporioides species complex</taxon>
    </lineage>
</organism>
<evidence type="ECO:0000256" key="6">
    <source>
        <dbReference type="ARBA" id="ARBA00023136"/>
    </source>
</evidence>
<comment type="subunit">
    <text evidence="3 7">Homooligomer.</text>
</comment>
<name>A0A9W4W4X3_9PEZI</name>
<dbReference type="Proteomes" id="UP001152533">
    <property type="component" value="Unassembled WGS sequence"/>
</dbReference>
<feature type="transmembrane region" description="Helical" evidence="7">
    <location>
        <begin position="155"/>
        <end position="173"/>
    </location>
</feature>
<dbReference type="GO" id="GO:0000139">
    <property type="term" value="C:Golgi membrane"/>
    <property type="evidence" value="ECO:0007669"/>
    <property type="project" value="UniProtKB-SubCell"/>
</dbReference>
<dbReference type="GO" id="GO:0005789">
    <property type="term" value="C:endoplasmic reticulum membrane"/>
    <property type="evidence" value="ECO:0007669"/>
    <property type="project" value="UniProtKB-SubCell"/>
</dbReference>
<evidence type="ECO:0000313" key="9">
    <source>
        <dbReference type="EMBL" id="CAI0643108.1"/>
    </source>
</evidence>
<feature type="transmembrane region" description="Helical" evidence="7">
    <location>
        <begin position="198"/>
        <end position="219"/>
    </location>
</feature>
<keyword evidence="5 7" id="KW-1133">Transmembrane helix</keyword>
<dbReference type="EMBL" id="CAMGZC010000089">
    <property type="protein sequence ID" value="CAI0643108.1"/>
    <property type="molecule type" value="Genomic_DNA"/>
</dbReference>
<keyword evidence="7" id="KW-0813">Transport</keyword>
<feature type="region of interest" description="Disordered" evidence="8">
    <location>
        <begin position="1"/>
        <end position="20"/>
    </location>
</feature>
<dbReference type="PANTHER" id="PTHR11132">
    <property type="entry name" value="SOLUTE CARRIER FAMILY 35"/>
    <property type="match status" value="1"/>
</dbReference>
<keyword evidence="6 7" id="KW-0472">Membrane</keyword>
<dbReference type="GO" id="GO:0030659">
    <property type="term" value="C:cytoplasmic vesicle membrane"/>
    <property type="evidence" value="ECO:0007669"/>
    <property type="project" value="UniProtKB-SubCell"/>
</dbReference>
<feature type="transmembrane region" description="Helical" evidence="7">
    <location>
        <begin position="53"/>
        <end position="73"/>
    </location>
</feature>
<keyword evidence="7" id="KW-0333">Golgi apparatus</keyword>